<keyword evidence="2" id="KW-1185">Reference proteome</keyword>
<name>A0ABV0S322_9TELE</name>
<dbReference type="EMBL" id="JAHRIN010067783">
    <property type="protein sequence ID" value="MEQ2214945.1"/>
    <property type="molecule type" value="Genomic_DNA"/>
</dbReference>
<dbReference type="Proteomes" id="UP001434883">
    <property type="component" value="Unassembled WGS sequence"/>
</dbReference>
<gene>
    <name evidence="1" type="ORF">XENOCAPTIV_024298</name>
</gene>
<protein>
    <submittedName>
        <fullName evidence="1">Uncharacterized protein</fullName>
    </submittedName>
</protein>
<proteinExistence type="predicted"/>
<reference evidence="1 2" key="1">
    <citation type="submission" date="2021-06" db="EMBL/GenBank/DDBJ databases">
        <authorList>
            <person name="Palmer J.M."/>
        </authorList>
    </citation>
    <scope>NUCLEOTIDE SEQUENCE [LARGE SCALE GENOMIC DNA]</scope>
    <source>
        <strain evidence="1 2">XC_2019</strain>
        <tissue evidence="1">Muscle</tissue>
    </source>
</reference>
<sequence>MYLHPIIHMKDILYNDPLGSSLDANRLHSGNNNPLHFKPTANFYHSQPRITVCDAAANHSFHFKQTETLCRKRVFAEGKTSNGQLLKRGESGFKRAWFQSNSGDTSWL</sequence>
<organism evidence="1 2">
    <name type="scientific">Xenoophorus captivus</name>
    <dbReference type="NCBI Taxonomy" id="1517983"/>
    <lineage>
        <taxon>Eukaryota</taxon>
        <taxon>Metazoa</taxon>
        <taxon>Chordata</taxon>
        <taxon>Craniata</taxon>
        <taxon>Vertebrata</taxon>
        <taxon>Euteleostomi</taxon>
        <taxon>Actinopterygii</taxon>
        <taxon>Neopterygii</taxon>
        <taxon>Teleostei</taxon>
        <taxon>Neoteleostei</taxon>
        <taxon>Acanthomorphata</taxon>
        <taxon>Ovalentaria</taxon>
        <taxon>Atherinomorphae</taxon>
        <taxon>Cyprinodontiformes</taxon>
        <taxon>Goodeidae</taxon>
        <taxon>Xenoophorus</taxon>
    </lineage>
</organism>
<accession>A0ABV0S322</accession>
<evidence type="ECO:0000313" key="1">
    <source>
        <dbReference type="EMBL" id="MEQ2214945.1"/>
    </source>
</evidence>
<comment type="caution">
    <text evidence="1">The sequence shown here is derived from an EMBL/GenBank/DDBJ whole genome shotgun (WGS) entry which is preliminary data.</text>
</comment>
<evidence type="ECO:0000313" key="2">
    <source>
        <dbReference type="Proteomes" id="UP001434883"/>
    </source>
</evidence>